<dbReference type="PANTHER" id="PTHR43281:SF1">
    <property type="entry name" value="FARNESYL DIPHOSPHATE SYNTHASE"/>
    <property type="match status" value="1"/>
</dbReference>
<keyword evidence="5 12" id="KW-0808">Transferase</keyword>
<dbReference type="PROSITE" id="PS00444">
    <property type="entry name" value="POLYPRENYL_SYNTHASE_2"/>
    <property type="match status" value="1"/>
</dbReference>
<proteinExistence type="inferred from homology"/>
<dbReference type="NCBIfam" id="NF045485">
    <property type="entry name" value="FPPsyn"/>
    <property type="match status" value="1"/>
</dbReference>
<evidence type="ECO:0000256" key="3">
    <source>
        <dbReference type="ARBA" id="ARBA00012439"/>
    </source>
</evidence>
<dbReference type="SUPFAM" id="SSF48576">
    <property type="entry name" value="Terpenoid synthases"/>
    <property type="match status" value="1"/>
</dbReference>
<dbReference type="EMBL" id="QWVS01000002">
    <property type="protein sequence ID" value="RID89355.1"/>
    <property type="molecule type" value="Genomic_DNA"/>
</dbReference>
<gene>
    <name evidence="13" type="ORF">D1953_01970</name>
</gene>
<name>A0A398BGA3_9BACI</name>
<evidence type="ECO:0000256" key="7">
    <source>
        <dbReference type="ARBA" id="ARBA00022842"/>
    </source>
</evidence>
<keyword evidence="14" id="KW-1185">Reference proteome</keyword>
<comment type="catalytic activity">
    <reaction evidence="11">
        <text>isopentenyl diphosphate + (2E)-geranyl diphosphate = (2E,6E)-farnesyl diphosphate + diphosphate</text>
        <dbReference type="Rhea" id="RHEA:19361"/>
        <dbReference type="ChEBI" id="CHEBI:33019"/>
        <dbReference type="ChEBI" id="CHEBI:58057"/>
        <dbReference type="ChEBI" id="CHEBI:128769"/>
        <dbReference type="ChEBI" id="CHEBI:175763"/>
        <dbReference type="EC" id="2.5.1.10"/>
    </reaction>
</comment>
<keyword evidence="8" id="KW-0414">Isoprene biosynthesis</keyword>
<dbReference type="Pfam" id="PF00348">
    <property type="entry name" value="polyprenyl_synt"/>
    <property type="match status" value="1"/>
</dbReference>
<dbReference type="InterPro" id="IPR000092">
    <property type="entry name" value="Polyprenyl_synt"/>
</dbReference>
<organism evidence="13 14">
    <name type="scientific">Peribacillus asahii</name>
    <dbReference type="NCBI Taxonomy" id="228899"/>
    <lineage>
        <taxon>Bacteria</taxon>
        <taxon>Bacillati</taxon>
        <taxon>Bacillota</taxon>
        <taxon>Bacilli</taxon>
        <taxon>Bacillales</taxon>
        <taxon>Bacillaceae</taxon>
        <taxon>Peribacillus</taxon>
    </lineage>
</organism>
<dbReference type="Gene3D" id="1.10.600.10">
    <property type="entry name" value="Farnesyl Diphosphate Synthase"/>
    <property type="match status" value="1"/>
</dbReference>
<accession>A0A398BGA3</accession>
<dbReference type="RefSeq" id="WP_119115464.1">
    <property type="nucleotide sequence ID" value="NZ_QWVS01000002.1"/>
</dbReference>
<dbReference type="CDD" id="cd00685">
    <property type="entry name" value="Trans_IPPS_HT"/>
    <property type="match status" value="1"/>
</dbReference>
<keyword evidence="7" id="KW-0460">Magnesium</keyword>
<dbReference type="SFLD" id="SFLDG01017">
    <property type="entry name" value="Polyprenyl_Transferase_Like"/>
    <property type="match status" value="1"/>
</dbReference>
<dbReference type="Proteomes" id="UP000266016">
    <property type="component" value="Unassembled WGS sequence"/>
</dbReference>
<dbReference type="InterPro" id="IPR033749">
    <property type="entry name" value="Polyprenyl_synt_CS"/>
</dbReference>
<keyword evidence="6" id="KW-0479">Metal-binding</keyword>
<evidence type="ECO:0000256" key="1">
    <source>
        <dbReference type="ARBA" id="ARBA00001946"/>
    </source>
</evidence>
<sequence>MLDYAAFSREYKAVIEKEVVEYVRKLQAPSIVKEAMIYSLEAGGKRIRPMLTFAVLASFGRDIERAIPVAAAIEMIHTYSLIHDDLPSMDDDDLRRGKPTNHKVFGEAVAILAGDALLTYSFQLIAEMTHSEVTPEMKLELISEVSKSAGAEGMVGGQIADMEGENKQLTLEQLEYIHEHKTGKLLAASILSGAILAGASAEQRQHLRQFAFHLGLAFQIRDDILDIEGTEEVLGKPVGSDMTNHKSTYPALLTLQGAKEKLAEQVQLAQDALAETKLPTMILLSELTDLIANRNH</sequence>
<evidence type="ECO:0000256" key="8">
    <source>
        <dbReference type="ARBA" id="ARBA00023229"/>
    </source>
</evidence>
<dbReference type="SFLD" id="SFLDS00005">
    <property type="entry name" value="Isoprenoid_Synthase_Type_I"/>
    <property type="match status" value="1"/>
</dbReference>
<dbReference type="FunFam" id="1.10.600.10:FF:000001">
    <property type="entry name" value="Geranylgeranyl diphosphate synthase"/>
    <property type="match status" value="1"/>
</dbReference>
<dbReference type="InterPro" id="IPR053378">
    <property type="entry name" value="Prenyl_diphosphate_synthase"/>
</dbReference>
<evidence type="ECO:0000256" key="11">
    <source>
        <dbReference type="ARBA" id="ARBA00049399"/>
    </source>
</evidence>
<evidence type="ECO:0000256" key="12">
    <source>
        <dbReference type="RuleBase" id="RU004466"/>
    </source>
</evidence>
<dbReference type="GO" id="GO:0016114">
    <property type="term" value="P:terpenoid biosynthetic process"/>
    <property type="evidence" value="ECO:0007669"/>
    <property type="project" value="UniProtKB-ARBA"/>
</dbReference>
<evidence type="ECO:0000313" key="14">
    <source>
        <dbReference type="Proteomes" id="UP000266016"/>
    </source>
</evidence>
<comment type="cofactor">
    <cofactor evidence="1">
        <name>Mg(2+)</name>
        <dbReference type="ChEBI" id="CHEBI:18420"/>
    </cofactor>
</comment>
<evidence type="ECO:0000313" key="13">
    <source>
        <dbReference type="EMBL" id="RID89355.1"/>
    </source>
</evidence>
<dbReference type="InterPro" id="IPR008949">
    <property type="entry name" value="Isoprenoid_synthase_dom_sf"/>
</dbReference>
<comment type="caution">
    <text evidence="13">The sequence shown here is derived from an EMBL/GenBank/DDBJ whole genome shotgun (WGS) entry which is preliminary data.</text>
</comment>
<evidence type="ECO:0000256" key="9">
    <source>
        <dbReference type="ARBA" id="ARBA00032380"/>
    </source>
</evidence>
<dbReference type="PANTHER" id="PTHR43281">
    <property type="entry name" value="FARNESYL DIPHOSPHATE SYNTHASE"/>
    <property type="match status" value="1"/>
</dbReference>
<reference evidence="13 14" key="1">
    <citation type="submission" date="2018-08" db="EMBL/GenBank/DDBJ databases">
        <title>Bacillus jemisoniae sp. nov., Bacillus chryseoplanitiae sp. nov., Bacillus resnikiae sp. nov., and Bacillus frankliniae sp. nov., isolated from Viking spacecraft and associated surfaces.</title>
        <authorList>
            <person name="Seuylemezian A."/>
            <person name="Vaishampayan P."/>
        </authorList>
    </citation>
    <scope>NUCLEOTIDE SEQUENCE [LARGE SCALE GENOMIC DNA]</scope>
    <source>
        <strain evidence="13 14">MA001</strain>
    </source>
</reference>
<dbReference type="EC" id="2.5.1.10" evidence="3"/>
<protein>
    <recommendedName>
        <fullName evidence="4">Farnesyl diphosphate synthase</fullName>
        <ecNumber evidence="3">2.5.1.10</ecNumber>
    </recommendedName>
    <alternativeName>
        <fullName evidence="10">(2E,6E)-farnesyl diphosphate synthase</fullName>
    </alternativeName>
    <alternativeName>
        <fullName evidence="9">Geranyltranstransferase</fullName>
    </alternativeName>
</protein>
<comment type="similarity">
    <text evidence="2 12">Belongs to the FPP/GGPP synthase family.</text>
</comment>
<evidence type="ECO:0000256" key="6">
    <source>
        <dbReference type="ARBA" id="ARBA00022723"/>
    </source>
</evidence>
<dbReference type="AlphaFoldDB" id="A0A398BGA3"/>
<dbReference type="GO" id="GO:0046872">
    <property type="term" value="F:metal ion binding"/>
    <property type="evidence" value="ECO:0007669"/>
    <property type="project" value="UniProtKB-KW"/>
</dbReference>
<evidence type="ECO:0000256" key="5">
    <source>
        <dbReference type="ARBA" id="ARBA00022679"/>
    </source>
</evidence>
<dbReference type="PROSITE" id="PS00723">
    <property type="entry name" value="POLYPRENYL_SYNTHASE_1"/>
    <property type="match status" value="1"/>
</dbReference>
<dbReference type="GO" id="GO:0005737">
    <property type="term" value="C:cytoplasm"/>
    <property type="evidence" value="ECO:0007669"/>
    <property type="project" value="UniProtKB-ARBA"/>
</dbReference>
<evidence type="ECO:0000256" key="4">
    <source>
        <dbReference type="ARBA" id="ARBA00015100"/>
    </source>
</evidence>
<evidence type="ECO:0000256" key="10">
    <source>
        <dbReference type="ARBA" id="ARBA00032873"/>
    </source>
</evidence>
<evidence type="ECO:0000256" key="2">
    <source>
        <dbReference type="ARBA" id="ARBA00006706"/>
    </source>
</evidence>
<dbReference type="GO" id="GO:0004337">
    <property type="term" value="F:(2E,6E)-farnesyl diphosphate synthase activity"/>
    <property type="evidence" value="ECO:0007669"/>
    <property type="project" value="UniProtKB-EC"/>
</dbReference>